<reference evidence="2" key="1">
    <citation type="submission" date="2023-10" db="EMBL/GenBank/DDBJ databases">
        <title>Genome assembly of Pristionchus species.</title>
        <authorList>
            <person name="Yoshida K."/>
            <person name="Sommer R.J."/>
        </authorList>
    </citation>
    <scope>NUCLEOTIDE SEQUENCE</scope>
    <source>
        <strain evidence="2">RS5133</strain>
    </source>
</reference>
<proteinExistence type="predicted"/>
<evidence type="ECO:0000313" key="2">
    <source>
        <dbReference type="EMBL" id="GMT21151.1"/>
    </source>
</evidence>
<feature type="non-terminal residue" evidence="2">
    <location>
        <position position="1"/>
    </location>
</feature>
<dbReference type="Proteomes" id="UP001432322">
    <property type="component" value="Unassembled WGS sequence"/>
</dbReference>
<dbReference type="EMBL" id="BTSY01000003">
    <property type="protein sequence ID" value="GMT21151.1"/>
    <property type="molecule type" value="Genomic_DNA"/>
</dbReference>
<dbReference type="AlphaFoldDB" id="A0AAV5VNH5"/>
<organism evidence="2 3">
    <name type="scientific">Pristionchus fissidentatus</name>
    <dbReference type="NCBI Taxonomy" id="1538716"/>
    <lineage>
        <taxon>Eukaryota</taxon>
        <taxon>Metazoa</taxon>
        <taxon>Ecdysozoa</taxon>
        <taxon>Nematoda</taxon>
        <taxon>Chromadorea</taxon>
        <taxon>Rhabditida</taxon>
        <taxon>Rhabditina</taxon>
        <taxon>Diplogasteromorpha</taxon>
        <taxon>Diplogasteroidea</taxon>
        <taxon>Neodiplogasteridae</taxon>
        <taxon>Pristionchus</taxon>
    </lineage>
</organism>
<evidence type="ECO:0000256" key="1">
    <source>
        <dbReference type="SAM" id="MobiDB-lite"/>
    </source>
</evidence>
<feature type="region of interest" description="Disordered" evidence="1">
    <location>
        <begin position="15"/>
        <end position="42"/>
    </location>
</feature>
<accession>A0AAV5VNH5</accession>
<name>A0AAV5VNH5_9BILA</name>
<protein>
    <submittedName>
        <fullName evidence="2">Uncharacterized protein</fullName>
    </submittedName>
</protein>
<feature type="compositionally biased region" description="Basic and acidic residues" evidence="1">
    <location>
        <begin position="15"/>
        <end position="27"/>
    </location>
</feature>
<keyword evidence="3" id="KW-1185">Reference proteome</keyword>
<comment type="caution">
    <text evidence="2">The sequence shown here is derived from an EMBL/GenBank/DDBJ whole genome shotgun (WGS) entry which is preliminary data.</text>
</comment>
<gene>
    <name evidence="2" type="ORF">PFISCL1PPCAC_12448</name>
</gene>
<feature type="compositionally biased region" description="Polar residues" evidence="1">
    <location>
        <begin position="28"/>
        <end position="42"/>
    </location>
</feature>
<sequence length="89" mass="10152">AAIVRENSRSLTIRRSRELRSSDERNSHFTTLPQNCTSRGRTPWSASARSYILSAANCTTFLHKLWLRKTFANCSNSSSVESVLTRFTR</sequence>
<evidence type="ECO:0000313" key="3">
    <source>
        <dbReference type="Proteomes" id="UP001432322"/>
    </source>
</evidence>
<feature type="non-terminal residue" evidence="2">
    <location>
        <position position="89"/>
    </location>
</feature>